<gene>
    <name evidence="2" type="ORF">IQ235_05210</name>
</gene>
<dbReference type="Proteomes" id="UP000621799">
    <property type="component" value="Unassembled WGS sequence"/>
</dbReference>
<sequence>MLTIAKMGKGSALYYANLAQEQQEFDATKPGEPPGTWWGAGAKALGLQGNINRADFILLFNGFSPEEESLVKNAGRENRVPGWDLVFAPPASIGKCLWGIAPPEIRAIVEECHVLAQQTALSYLEERAWVRRGQGGREVEKAGSVVAIYPHGTNRNGEPFLHSHCLVLNLAVSQEQEHCGALHSKPLYQAKMAAGAIYRSELAHLLQQGLGLNLERVQSWFELRGFSRERGKYRDLMNLWSSRRREIEEHNPQNAREAQAIAYKTRAEKPELPPRSQLFTQWQETGREYGFGPEQVQKLVKISLEREREGLTRV</sequence>
<dbReference type="RefSeq" id="WP_264320446.1">
    <property type="nucleotide sequence ID" value="NZ_JADEXN010000063.1"/>
</dbReference>
<feature type="domain" description="TrwC relaxase" evidence="1">
    <location>
        <begin position="12"/>
        <end position="287"/>
    </location>
</feature>
<dbReference type="Pfam" id="PF08751">
    <property type="entry name" value="TrwC"/>
    <property type="match status" value="1"/>
</dbReference>
<reference evidence="2" key="1">
    <citation type="submission" date="2020-10" db="EMBL/GenBank/DDBJ databases">
        <authorList>
            <person name="Castelo-Branco R."/>
            <person name="Eusebio N."/>
            <person name="Adriana R."/>
            <person name="Vieira A."/>
            <person name="Brugerolle De Fraissinette N."/>
            <person name="Rezende De Castro R."/>
            <person name="Schneider M.P."/>
            <person name="Vasconcelos V."/>
            <person name="Leao P.N."/>
        </authorList>
    </citation>
    <scope>NUCLEOTIDE SEQUENCE</scope>
    <source>
        <strain evidence="2">LEGE 11467</strain>
    </source>
</reference>
<dbReference type="AlphaFoldDB" id="A0A928VYS3"/>
<dbReference type="InterPro" id="IPR014862">
    <property type="entry name" value="TrwC"/>
</dbReference>
<dbReference type="NCBIfam" id="NF041492">
    <property type="entry name" value="MobF"/>
    <property type="match status" value="1"/>
</dbReference>
<name>A0A928VYS3_9CYAN</name>
<dbReference type="SUPFAM" id="SSF55464">
    <property type="entry name" value="Origin of replication-binding domain, RBD-like"/>
    <property type="match status" value="1"/>
</dbReference>
<evidence type="ECO:0000259" key="1">
    <source>
        <dbReference type="Pfam" id="PF08751"/>
    </source>
</evidence>
<organism evidence="2 3">
    <name type="scientific">Zarconia navalis LEGE 11467</name>
    <dbReference type="NCBI Taxonomy" id="1828826"/>
    <lineage>
        <taxon>Bacteria</taxon>
        <taxon>Bacillati</taxon>
        <taxon>Cyanobacteriota</taxon>
        <taxon>Cyanophyceae</taxon>
        <taxon>Oscillatoriophycideae</taxon>
        <taxon>Oscillatoriales</taxon>
        <taxon>Oscillatoriales incertae sedis</taxon>
        <taxon>Zarconia</taxon>
        <taxon>Zarconia navalis</taxon>
    </lineage>
</organism>
<evidence type="ECO:0000313" key="3">
    <source>
        <dbReference type="Proteomes" id="UP000621799"/>
    </source>
</evidence>
<accession>A0A928VYS3</accession>
<keyword evidence="3" id="KW-1185">Reference proteome</keyword>
<feature type="non-terminal residue" evidence="2">
    <location>
        <position position="314"/>
    </location>
</feature>
<dbReference type="EMBL" id="JADEXN010000063">
    <property type="protein sequence ID" value="MBE9040190.1"/>
    <property type="molecule type" value="Genomic_DNA"/>
</dbReference>
<evidence type="ECO:0000313" key="2">
    <source>
        <dbReference type="EMBL" id="MBE9040190.1"/>
    </source>
</evidence>
<comment type="caution">
    <text evidence="2">The sequence shown here is derived from an EMBL/GenBank/DDBJ whole genome shotgun (WGS) entry which is preliminary data.</text>
</comment>
<proteinExistence type="predicted"/>
<protein>
    <submittedName>
        <fullName evidence="2">Relaxase domain-containing protein</fullName>
    </submittedName>
</protein>